<dbReference type="RefSeq" id="WP_052338780.1">
    <property type="nucleotide sequence ID" value="NZ_LR812492.1"/>
</dbReference>
<sequence>MKNTWILTTGSSDIQLNTEKRWDHFYTNAKSELSNFQVKPQEVDKPSTVENKSQKQYAVPSRVLAKVYGKDLKQHYDKLIFPLLDGFTKKLQDDEIKINRVIIILTDQDKIFPPNSQKRSKRSPYWQDTCENQSFYEEYFKRNDWFQDTELSFLTLKPELKPEQHQKGSDDEEGLDNWNSVLGLVETLIQTNISVESDEIIYLSHQAGTPAISSALQFISLSKFNQQVKFLVSNEYKPNAVDIIDSSNYLRKLQIEKAKKLIHDGLPGTALVLLEGLIPNESDSIKKLKEFVDIFNIKATVGNKEDEFKPKNAIERVRRALDLIDIFFKQENYLQGITLLMAAQETFLKAAIIHLVSQIPDKTGNISFVELLTWDETGLYFKSKTSLLNLPGFNLNQNANLDLALHLSFPKPIRDRDIDTNDKDFTNFFGSYLYQSDRNWHNDFTLNYICHQQKRKNDFQYNLMNFRLFLWLQRLAKETLNLENWEWKLLEWSCEYSRTHDLDLRNQYVHNLRGGEKKDILRYLIDPNNQTNIDENQNVQKVYNLNVKKPFIKALHSLGLLNDNSDVNLIEQNLQDLADRL</sequence>
<keyword evidence="1" id="KW-0614">Plasmid</keyword>
<reference evidence="1" key="1">
    <citation type="submission" date="2020-05" db="EMBL/GenBank/DDBJ databases">
        <authorList>
            <consortium name="Genoscope - CEA"/>
            <person name="William W."/>
        </authorList>
    </citation>
    <scope>NUCLEOTIDE SEQUENCE [LARGE SCALE GENOMIC DNA]</scope>
    <source>
        <strain evidence="1">PCC 7821</strain>
        <plasmid evidence="1">pI</plasmid>
    </source>
</reference>
<name>A0A6J7ZE01_PLARU</name>
<gene>
    <name evidence="1" type="ORF">PLAN_MP10007</name>
</gene>
<evidence type="ECO:0000313" key="1">
    <source>
        <dbReference type="EMBL" id="CAC5339669.1"/>
    </source>
</evidence>
<accession>A0A6J7ZE01</accession>
<keyword evidence="2" id="KW-1185">Reference proteome</keyword>
<dbReference type="EMBL" id="LR812492">
    <property type="protein sequence ID" value="CAC5339669.1"/>
    <property type="molecule type" value="Genomic_DNA"/>
</dbReference>
<proteinExistence type="predicted"/>
<protein>
    <submittedName>
        <fullName evidence="1">Uncharacterized protein</fullName>
    </submittedName>
</protein>
<dbReference type="AlphaFoldDB" id="A0A6J7ZE01"/>
<evidence type="ECO:0000313" key="2">
    <source>
        <dbReference type="Proteomes" id="UP000196521"/>
    </source>
</evidence>
<geneLocation type="plasmid" evidence="1 2">
    <name>pI</name>
</geneLocation>
<organism evidence="1 2">
    <name type="scientific">Planktothrix rubescens CCAP 1459/22</name>
    <dbReference type="NCBI Taxonomy" id="329571"/>
    <lineage>
        <taxon>Bacteria</taxon>
        <taxon>Bacillati</taxon>
        <taxon>Cyanobacteriota</taxon>
        <taxon>Cyanophyceae</taxon>
        <taxon>Oscillatoriophycideae</taxon>
        <taxon>Oscillatoriales</taxon>
        <taxon>Microcoleaceae</taxon>
        <taxon>Planktothrix</taxon>
    </lineage>
</organism>
<dbReference type="Proteomes" id="UP000196521">
    <property type="component" value="Plasmid pI"/>
</dbReference>